<dbReference type="SUPFAM" id="SSF55729">
    <property type="entry name" value="Acyl-CoA N-acyltransferases (Nat)"/>
    <property type="match status" value="1"/>
</dbReference>
<dbReference type="PROSITE" id="PS51729">
    <property type="entry name" value="GNAT_YJDJ"/>
    <property type="match status" value="1"/>
</dbReference>
<gene>
    <name evidence="3" type="ORF">H9Y05_02645</name>
</gene>
<dbReference type="GO" id="GO:0016747">
    <property type="term" value="F:acyltransferase activity, transferring groups other than amino-acyl groups"/>
    <property type="evidence" value="ECO:0007669"/>
    <property type="project" value="InterPro"/>
</dbReference>
<feature type="domain" description="N-acetyltransferase" evidence="1">
    <location>
        <begin position="1"/>
        <end position="93"/>
    </location>
</feature>
<name>A0A8J6U1N7_9FLAO</name>
<dbReference type="InterPro" id="IPR000182">
    <property type="entry name" value="GNAT_dom"/>
</dbReference>
<evidence type="ECO:0000313" key="4">
    <source>
        <dbReference type="Proteomes" id="UP000652681"/>
    </source>
</evidence>
<dbReference type="PROSITE" id="PS51186">
    <property type="entry name" value="GNAT"/>
    <property type="match status" value="1"/>
</dbReference>
<dbReference type="InterPro" id="IPR031165">
    <property type="entry name" value="GNAT_YJDJ"/>
</dbReference>
<comment type="caution">
    <text evidence="3">The sequence shown here is derived from an EMBL/GenBank/DDBJ whole genome shotgun (WGS) entry which is preliminary data.</text>
</comment>
<accession>A0A8J6U1N7</accession>
<evidence type="ECO:0000259" key="1">
    <source>
        <dbReference type="PROSITE" id="PS51186"/>
    </source>
</evidence>
<evidence type="ECO:0000259" key="2">
    <source>
        <dbReference type="PROSITE" id="PS51729"/>
    </source>
</evidence>
<evidence type="ECO:0000313" key="3">
    <source>
        <dbReference type="EMBL" id="MBC9811365.1"/>
    </source>
</evidence>
<dbReference type="Pfam" id="PF14542">
    <property type="entry name" value="Acetyltransf_CG"/>
    <property type="match status" value="1"/>
</dbReference>
<dbReference type="Proteomes" id="UP000652681">
    <property type="component" value="Unassembled WGS sequence"/>
</dbReference>
<dbReference type="Gene3D" id="3.40.630.30">
    <property type="match status" value="1"/>
</dbReference>
<dbReference type="EMBL" id="JACVEL010000001">
    <property type="protein sequence ID" value="MBC9811365.1"/>
    <property type="molecule type" value="Genomic_DNA"/>
</dbReference>
<dbReference type="AlphaFoldDB" id="A0A8J6U1N7"/>
<proteinExistence type="predicted"/>
<dbReference type="InterPro" id="IPR016181">
    <property type="entry name" value="Acyl_CoA_acyltransferase"/>
</dbReference>
<feature type="domain" description="N-acetyltransferase" evidence="2">
    <location>
        <begin position="6"/>
        <end position="93"/>
    </location>
</feature>
<sequence length="93" mass="10811">MEVKQLDNGKSGKFVVSRNDERIGSVSYTWKDDRHISIDYVEVRSDLRGNGLGYRLFLEVMNEVRRQDLKVTPVCSFAVAAMERTESLWDLRK</sequence>
<protein>
    <submittedName>
        <fullName evidence="3">N-acetyltransferase</fullName>
    </submittedName>
</protein>
<organism evidence="3 4">
    <name type="scientific">Taishania pollutisoli</name>
    <dbReference type="NCBI Taxonomy" id="2766479"/>
    <lineage>
        <taxon>Bacteria</taxon>
        <taxon>Pseudomonadati</taxon>
        <taxon>Bacteroidota</taxon>
        <taxon>Flavobacteriia</taxon>
        <taxon>Flavobacteriales</taxon>
        <taxon>Crocinitomicaceae</taxon>
        <taxon>Taishania</taxon>
    </lineage>
</organism>
<reference evidence="3" key="1">
    <citation type="submission" date="2020-09" db="EMBL/GenBank/DDBJ databases">
        <title>Taishania pollutisoli gen. nov., sp. nov., Isolated from Tetrabromobisphenol A-Contaminated Soil.</title>
        <authorList>
            <person name="Chen Q."/>
        </authorList>
    </citation>
    <scope>NUCLEOTIDE SEQUENCE</scope>
    <source>
        <strain evidence="3">CZZ-1</strain>
    </source>
</reference>
<keyword evidence="4" id="KW-1185">Reference proteome</keyword>
<dbReference type="RefSeq" id="WP_163490553.1">
    <property type="nucleotide sequence ID" value="NZ_JACVEL010000001.1"/>
</dbReference>